<sequence>MGGTGSVKANPRGDAYAREQYLSFKILNPASGEKLRSYSAIFHQWDRVLPQRSDGCISGCYRIPSIKTVPFIVAASNMRLGLHQNVTGFIPGPLPAVPGAGKDASLRGKWGHSNAGDCGGSNSVPEMSVLSEKGGTMRPVGIVTRMLRTRRTYINVQTAGS</sequence>
<dbReference type="EMBL" id="JASCZI010000079">
    <property type="protein sequence ID" value="MED6108334.1"/>
    <property type="molecule type" value="Genomic_DNA"/>
</dbReference>
<evidence type="ECO:0000313" key="2">
    <source>
        <dbReference type="Proteomes" id="UP001341840"/>
    </source>
</evidence>
<keyword evidence="2" id="KW-1185">Reference proteome</keyword>
<evidence type="ECO:0000313" key="1">
    <source>
        <dbReference type="EMBL" id="MED6108334.1"/>
    </source>
</evidence>
<dbReference type="Proteomes" id="UP001341840">
    <property type="component" value="Unassembled WGS sequence"/>
</dbReference>
<reference evidence="1 2" key="1">
    <citation type="journal article" date="2023" name="Plants (Basel)">
        <title>Bridging the Gap: Combining Genomics and Transcriptomics Approaches to Understand Stylosanthes scabra, an Orphan Legume from the Brazilian Caatinga.</title>
        <authorList>
            <person name="Ferreira-Neto J.R.C."/>
            <person name="da Silva M.D."/>
            <person name="Binneck E."/>
            <person name="de Melo N.F."/>
            <person name="da Silva R.H."/>
            <person name="de Melo A.L.T.M."/>
            <person name="Pandolfi V."/>
            <person name="Bustamante F.O."/>
            <person name="Brasileiro-Vidal A.C."/>
            <person name="Benko-Iseppon A.M."/>
        </authorList>
    </citation>
    <scope>NUCLEOTIDE SEQUENCE [LARGE SCALE GENOMIC DNA]</scope>
    <source>
        <tissue evidence="1">Leaves</tissue>
    </source>
</reference>
<accession>A0ABU6QAQ7</accession>
<organism evidence="1 2">
    <name type="scientific">Stylosanthes scabra</name>
    <dbReference type="NCBI Taxonomy" id="79078"/>
    <lineage>
        <taxon>Eukaryota</taxon>
        <taxon>Viridiplantae</taxon>
        <taxon>Streptophyta</taxon>
        <taxon>Embryophyta</taxon>
        <taxon>Tracheophyta</taxon>
        <taxon>Spermatophyta</taxon>
        <taxon>Magnoliopsida</taxon>
        <taxon>eudicotyledons</taxon>
        <taxon>Gunneridae</taxon>
        <taxon>Pentapetalae</taxon>
        <taxon>rosids</taxon>
        <taxon>fabids</taxon>
        <taxon>Fabales</taxon>
        <taxon>Fabaceae</taxon>
        <taxon>Papilionoideae</taxon>
        <taxon>50 kb inversion clade</taxon>
        <taxon>dalbergioids sensu lato</taxon>
        <taxon>Dalbergieae</taxon>
        <taxon>Pterocarpus clade</taxon>
        <taxon>Stylosanthes</taxon>
    </lineage>
</organism>
<name>A0ABU6QAQ7_9FABA</name>
<gene>
    <name evidence="1" type="ORF">PIB30_022924</name>
</gene>
<comment type="caution">
    <text evidence="1">The sequence shown here is derived from an EMBL/GenBank/DDBJ whole genome shotgun (WGS) entry which is preliminary data.</text>
</comment>
<protein>
    <submittedName>
        <fullName evidence="1">Uncharacterized protein</fullName>
    </submittedName>
</protein>
<proteinExistence type="predicted"/>